<dbReference type="CDD" id="cd07820">
    <property type="entry name" value="SRPBCC_3"/>
    <property type="match status" value="1"/>
</dbReference>
<gene>
    <name evidence="1" type="ORF">MARIT_2124</name>
</gene>
<evidence type="ECO:0000313" key="2">
    <source>
        <dbReference type="Proteomes" id="UP000231564"/>
    </source>
</evidence>
<accession>A0A2H1EAV5</accession>
<protein>
    <recommendedName>
        <fullName evidence="3">Cell division protein</fullName>
    </recommendedName>
</protein>
<dbReference type="AlphaFoldDB" id="A0A2H1EAV5"/>
<name>A0A2H1EAV5_9FLAO</name>
<dbReference type="Gene3D" id="3.30.530.20">
    <property type="match status" value="1"/>
</dbReference>
<dbReference type="GeneID" id="47723606"/>
<dbReference type="KEGG" id="tmar:MARIT_2124"/>
<keyword evidence="2" id="KW-1185">Reference proteome</keyword>
<dbReference type="STRING" id="1349785.GCA_000509405_01232"/>
<dbReference type="OrthoDB" id="9801773at2"/>
<dbReference type="RefSeq" id="WP_024741480.1">
    <property type="nucleotide sequence ID" value="NZ_BAUG01000027.1"/>
</dbReference>
<dbReference type="EMBL" id="LT634361">
    <property type="protein sequence ID" value="SFZ83575.1"/>
    <property type="molecule type" value="Genomic_DNA"/>
</dbReference>
<dbReference type="Proteomes" id="UP000231564">
    <property type="component" value="Chromosome MARIT"/>
</dbReference>
<organism evidence="1 2">
    <name type="scientific">Tenacibaculum maritimum NCIMB 2154</name>
    <dbReference type="NCBI Taxonomy" id="1349785"/>
    <lineage>
        <taxon>Bacteria</taxon>
        <taxon>Pseudomonadati</taxon>
        <taxon>Bacteroidota</taxon>
        <taxon>Flavobacteriia</taxon>
        <taxon>Flavobacteriales</taxon>
        <taxon>Flavobacteriaceae</taxon>
        <taxon>Tenacibaculum</taxon>
    </lineage>
</organism>
<sequence>MPIIKLQTKIKAEKSIVFDLSRSIDLHKISTKETKEEAVAGRTKGLIAMGEFVTWRAKHMGVYQKLTSRITAFDRPNYFMDEMEQGAFKEFKHKHYFRYTKKRETLMIDCFEYKAPLGILGKLADILFLKKYMTNLLKKRNNIIKSVAESNEWKELLVL</sequence>
<dbReference type="SUPFAM" id="SSF55961">
    <property type="entry name" value="Bet v1-like"/>
    <property type="match status" value="1"/>
</dbReference>
<reference evidence="1 2" key="1">
    <citation type="submission" date="2016-11" db="EMBL/GenBank/DDBJ databases">
        <authorList>
            <person name="Jaros S."/>
            <person name="Januszkiewicz K."/>
            <person name="Wedrychowicz H."/>
        </authorList>
    </citation>
    <scope>NUCLEOTIDE SEQUENCE [LARGE SCALE GENOMIC DNA]</scope>
    <source>
        <strain evidence="1">NCIMB 2154T</strain>
    </source>
</reference>
<evidence type="ECO:0000313" key="1">
    <source>
        <dbReference type="EMBL" id="SFZ83575.1"/>
    </source>
</evidence>
<proteinExistence type="predicted"/>
<dbReference type="InterPro" id="IPR023393">
    <property type="entry name" value="START-like_dom_sf"/>
</dbReference>
<evidence type="ECO:0008006" key="3">
    <source>
        <dbReference type="Google" id="ProtNLM"/>
    </source>
</evidence>